<comment type="caution">
    <text evidence="2">The sequence shown here is derived from an EMBL/GenBank/DDBJ whole genome shotgun (WGS) entry which is preliminary data.</text>
</comment>
<feature type="chain" id="PRO_5013641583" description="Ig-like domain-containing protein" evidence="1">
    <location>
        <begin position="29"/>
        <end position="468"/>
    </location>
</feature>
<protein>
    <recommendedName>
        <fullName evidence="4">Ig-like domain-containing protein</fullName>
    </recommendedName>
</protein>
<dbReference type="Gene3D" id="2.60.40.10">
    <property type="entry name" value="Immunoglobulins"/>
    <property type="match status" value="1"/>
</dbReference>
<proteinExistence type="predicted"/>
<dbReference type="EMBL" id="PFAL01000008">
    <property type="protein sequence ID" value="PIR95766.1"/>
    <property type="molecule type" value="Genomic_DNA"/>
</dbReference>
<organism evidence="2 3">
    <name type="scientific">Candidatus Falkowbacteria bacterium CG10_big_fil_rev_8_21_14_0_10_37_18</name>
    <dbReference type="NCBI Taxonomy" id="1974562"/>
    <lineage>
        <taxon>Bacteria</taxon>
        <taxon>Candidatus Falkowiibacteriota</taxon>
    </lineage>
</organism>
<feature type="signal peptide" evidence="1">
    <location>
        <begin position="1"/>
        <end position="28"/>
    </location>
</feature>
<dbReference type="Proteomes" id="UP000229972">
    <property type="component" value="Unassembled WGS sequence"/>
</dbReference>
<dbReference type="InterPro" id="IPR013783">
    <property type="entry name" value="Ig-like_fold"/>
</dbReference>
<evidence type="ECO:0000313" key="3">
    <source>
        <dbReference type="Proteomes" id="UP000229972"/>
    </source>
</evidence>
<evidence type="ECO:0000256" key="1">
    <source>
        <dbReference type="SAM" id="SignalP"/>
    </source>
</evidence>
<evidence type="ECO:0000313" key="2">
    <source>
        <dbReference type="EMBL" id="PIR95766.1"/>
    </source>
</evidence>
<accession>A0A2H0V9I6</accession>
<evidence type="ECO:0008006" key="4">
    <source>
        <dbReference type="Google" id="ProtNLM"/>
    </source>
</evidence>
<dbReference type="AlphaFoldDB" id="A0A2H0V9I6"/>
<gene>
    <name evidence="2" type="ORF">COT93_00530</name>
</gene>
<sequence length="468" mass="50797">MNLRKPTIIFFFTVFLLAVFLLPRPTLAATSTVRGAAWWGDTNEYLFMDCLDDFIGDLLDVSGNLYALPEPRGFHFSADPCSTLIHHVYLDDNGNFSGEAFNYTKGLVSFSGTTTPPEDGYGFNSHCPSTCNSSNSCWACYDETDQKVYGWARVVSDGTWIRLDSATTTPVKLQSWDQSISVLPGHGILPGDFVGNATTTADSVSFNCKSEGGGAGNCAIRDYKVYIQDLKIGHMSAPNWSYGEACSVGALRAVLKWDIKSGTQTGYEVMVSDNSTTTPATAVCWSGVKTGTASQYSIPNADPNCPSLNYDTDYYWWVRLYDATGPTAWYQFGANPVDTATDGNPDSNALTFTTYKHEFPSPFFTWSPYDVLVGTSTEFTSASSYYASGNPALPMSCGGPNCSYAWSTTDAGAIISHPNSATTSIIFEHATGTSITLGVTDIDSYVCSTSTTLLINYDLPLWREVKAN</sequence>
<name>A0A2H0V9I6_9BACT</name>
<reference evidence="3" key="1">
    <citation type="submission" date="2017-09" db="EMBL/GenBank/DDBJ databases">
        <title>Depth-based differentiation of microbial function through sediment-hosted aquifers and enrichment of novel symbionts in the deep terrestrial subsurface.</title>
        <authorList>
            <person name="Probst A.J."/>
            <person name="Ladd B."/>
            <person name="Jarett J.K."/>
            <person name="Geller-Mcgrath D.E."/>
            <person name="Sieber C.M.K."/>
            <person name="Emerson J.B."/>
            <person name="Anantharaman K."/>
            <person name="Thomas B.C."/>
            <person name="Malmstrom R."/>
            <person name="Stieglmeier M."/>
            <person name="Klingl A."/>
            <person name="Woyke T."/>
            <person name="Ryan C.M."/>
            <person name="Banfield J.F."/>
        </authorList>
    </citation>
    <scope>NUCLEOTIDE SEQUENCE [LARGE SCALE GENOMIC DNA]</scope>
</reference>
<keyword evidence="1" id="KW-0732">Signal</keyword>